<dbReference type="GO" id="GO:0007062">
    <property type="term" value="P:sister chromatid cohesion"/>
    <property type="evidence" value="ECO:0007669"/>
    <property type="project" value="InterPro"/>
</dbReference>
<dbReference type="CDD" id="cd21793">
    <property type="entry name" value="Rad21_Rec8_M_AtSYN1-like"/>
    <property type="match status" value="1"/>
</dbReference>
<proteinExistence type="predicted"/>
<name>A0AAV7G370_DENCH</name>
<keyword evidence="4" id="KW-1185">Reference proteome</keyword>
<dbReference type="GO" id="GO:0008278">
    <property type="term" value="C:cohesin complex"/>
    <property type="evidence" value="ECO:0007669"/>
    <property type="project" value="InterPro"/>
</dbReference>
<dbReference type="Pfam" id="PF04824">
    <property type="entry name" value="Rad21_Rec8"/>
    <property type="match status" value="1"/>
</dbReference>
<dbReference type="InterPro" id="IPR023093">
    <property type="entry name" value="ScpA-like_C"/>
</dbReference>
<reference evidence="3 4" key="1">
    <citation type="journal article" date="2021" name="Hortic Res">
        <title>Chromosome-scale assembly of the Dendrobium chrysotoxum genome enhances the understanding of orchid evolution.</title>
        <authorList>
            <person name="Zhang Y."/>
            <person name="Zhang G.Q."/>
            <person name="Zhang D."/>
            <person name="Liu X.D."/>
            <person name="Xu X.Y."/>
            <person name="Sun W.H."/>
            <person name="Yu X."/>
            <person name="Zhu X."/>
            <person name="Wang Z.W."/>
            <person name="Zhao X."/>
            <person name="Zhong W.Y."/>
            <person name="Chen H."/>
            <person name="Yin W.L."/>
            <person name="Huang T."/>
            <person name="Niu S.C."/>
            <person name="Liu Z.J."/>
        </authorList>
    </citation>
    <scope>NUCLEOTIDE SEQUENCE [LARGE SCALE GENOMIC DNA]</scope>
    <source>
        <strain evidence="3">Lindl</strain>
    </source>
</reference>
<accession>A0AAV7G370</accession>
<evidence type="ECO:0000256" key="1">
    <source>
        <dbReference type="SAM" id="MobiDB-lite"/>
    </source>
</evidence>
<feature type="compositionally biased region" description="Basic and acidic residues" evidence="1">
    <location>
        <begin position="27"/>
        <end position="42"/>
    </location>
</feature>
<protein>
    <recommendedName>
        <fullName evidence="2">Rad21/Rec8-like protein C-terminal eukaryotic domain-containing protein</fullName>
    </recommendedName>
</protein>
<dbReference type="InterPro" id="IPR036390">
    <property type="entry name" value="WH_DNA-bd_sf"/>
</dbReference>
<dbReference type="EMBL" id="JAGFBR010000018">
    <property type="protein sequence ID" value="KAH0450841.1"/>
    <property type="molecule type" value="Genomic_DNA"/>
</dbReference>
<dbReference type="InterPro" id="IPR006909">
    <property type="entry name" value="Rad21/Rec8_C_eu"/>
</dbReference>
<dbReference type="Proteomes" id="UP000775213">
    <property type="component" value="Unassembled WGS sequence"/>
</dbReference>
<evidence type="ECO:0000259" key="2">
    <source>
        <dbReference type="Pfam" id="PF04824"/>
    </source>
</evidence>
<dbReference type="PANTHER" id="PTHR12585">
    <property type="entry name" value="SCC1 / RAD21 FAMILY MEMBER"/>
    <property type="match status" value="1"/>
</dbReference>
<gene>
    <name evidence="3" type="ORF">IEQ34_021533</name>
</gene>
<dbReference type="Gene3D" id="1.10.10.580">
    <property type="entry name" value="Structural maintenance of chromosome 1. Chain E"/>
    <property type="match status" value="1"/>
</dbReference>
<dbReference type="AlphaFoldDB" id="A0AAV7G370"/>
<sequence length="381" mass="43110">MPPIGDNILPVEEQIKLRETINFQEELTSKSGKDNSVSEEHPNVLPLDKQKPIIPGTASPKFMLPTPAIKESSRVLRKRKKKYDEGIILSNEVMRQSIHDASDLLCKRRKLPHTHLDLWKFWRFSSSCQSFTDPLIPFSAPVQEKLPQKTLQQLSKKSADGFIDSSNVKDGMPHESSNTEIETEGLMQKMDEMPEGSMPNMDRMPHYAVPKESTVGHIDPTNMEDSMPHIDTETETEVLMQKVNRTCLTPPNSLDSRAYSLENVSKEFISPDASDYQLEITELCFLGDDIDKPDNGWSPSTRAAAQYLYNRFLRLGEQKQDMALSLAQILEGKTRAICARFVYEALTLKTYGCIDVRQNIPYGDVSISATPVLESFHKDSM</sequence>
<evidence type="ECO:0000313" key="3">
    <source>
        <dbReference type="EMBL" id="KAH0450841.1"/>
    </source>
</evidence>
<feature type="domain" description="Rad21/Rec8-like protein C-terminal eukaryotic" evidence="2">
    <location>
        <begin position="323"/>
        <end position="371"/>
    </location>
</feature>
<dbReference type="PANTHER" id="PTHR12585:SF73">
    <property type="entry name" value="SISTER CHROMATID COHESION 1 PROTEIN 2"/>
    <property type="match status" value="1"/>
</dbReference>
<dbReference type="InterPro" id="IPR039781">
    <property type="entry name" value="Rad21/Rec8-like"/>
</dbReference>
<comment type="caution">
    <text evidence="3">The sequence shown here is derived from an EMBL/GenBank/DDBJ whole genome shotgun (WGS) entry which is preliminary data.</text>
</comment>
<dbReference type="SUPFAM" id="SSF46785">
    <property type="entry name" value="Winged helix' DNA-binding domain"/>
    <property type="match status" value="1"/>
</dbReference>
<dbReference type="GO" id="GO:0003682">
    <property type="term" value="F:chromatin binding"/>
    <property type="evidence" value="ECO:0007669"/>
    <property type="project" value="TreeGrafter"/>
</dbReference>
<dbReference type="GO" id="GO:1990414">
    <property type="term" value="P:replication-born double-strand break repair via sister chromatid exchange"/>
    <property type="evidence" value="ECO:0007669"/>
    <property type="project" value="TreeGrafter"/>
</dbReference>
<evidence type="ECO:0000313" key="4">
    <source>
        <dbReference type="Proteomes" id="UP000775213"/>
    </source>
</evidence>
<feature type="region of interest" description="Disordered" evidence="1">
    <location>
        <begin position="26"/>
        <end position="51"/>
    </location>
</feature>
<organism evidence="3 4">
    <name type="scientific">Dendrobium chrysotoxum</name>
    <name type="common">Orchid</name>
    <dbReference type="NCBI Taxonomy" id="161865"/>
    <lineage>
        <taxon>Eukaryota</taxon>
        <taxon>Viridiplantae</taxon>
        <taxon>Streptophyta</taxon>
        <taxon>Embryophyta</taxon>
        <taxon>Tracheophyta</taxon>
        <taxon>Spermatophyta</taxon>
        <taxon>Magnoliopsida</taxon>
        <taxon>Liliopsida</taxon>
        <taxon>Asparagales</taxon>
        <taxon>Orchidaceae</taxon>
        <taxon>Epidendroideae</taxon>
        <taxon>Malaxideae</taxon>
        <taxon>Dendrobiinae</taxon>
        <taxon>Dendrobium</taxon>
    </lineage>
</organism>